<feature type="domain" description="NADP-dependent oxidoreductase" evidence="2">
    <location>
        <begin position="16"/>
        <end position="314"/>
    </location>
</feature>
<dbReference type="CDD" id="cd19081">
    <property type="entry name" value="AKR_AKR9C1"/>
    <property type="match status" value="1"/>
</dbReference>
<evidence type="ECO:0000313" key="3">
    <source>
        <dbReference type="EMBL" id="BAL57217.1"/>
    </source>
</evidence>
<dbReference type="InterPro" id="IPR036812">
    <property type="entry name" value="NAD(P)_OxRdtase_dom_sf"/>
</dbReference>
<organism evidence="3">
    <name type="scientific">uncultured Chloroflexota bacterium</name>
    <dbReference type="NCBI Taxonomy" id="166587"/>
    <lineage>
        <taxon>Bacteria</taxon>
        <taxon>Bacillati</taxon>
        <taxon>Chloroflexota</taxon>
        <taxon>environmental samples</taxon>
    </lineage>
</organism>
<dbReference type="InterPro" id="IPR023210">
    <property type="entry name" value="NADP_OxRdtase_dom"/>
</dbReference>
<dbReference type="Gene3D" id="3.20.20.100">
    <property type="entry name" value="NADP-dependent oxidoreductase domain"/>
    <property type="match status" value="1"/>
</dbReference>
<dbReference type="FunFam" id="3.20.20.100:FF:000004">
    <property type="entry name" value="Oxidoreductase, aldo/keto reductase"/>
    <property type="match status" value="1"/>
</dbReference>
<sequence length="320" mass="36349">MMEYRQLGQTSLHVSRLCLGTMQLGWTADESTSFRLLSMAFDAGINFIDTADIYSRWVPGHRGGESETIIGKWWRKSGIPRSQIILATKVRGQMGEGPLDQGLSRAYILKAVEGSLRRLQTDYIDLYQTHWPDPNVPIEETLRAFDELIQQGKVRYIGCSNYKADALRNAMEVARKHNLPRFESLQPHYNLIHRSEFEGELAQVCQEYHLGVIPYSPLAAGFLSGKYRPGVAVESARAEGVRKYFREENWKLLDEMEKMAEQKGASISQLALAWLLHQPLVTSPIIGPRTPEQLRDNLGALNVLLTPQEIAWLNEWTTHA</sequence>
<dbReference type="AlphaFoldDB" id="H5SM31"/>
<dbReference type="GO" id="GO:0016491">
    <property type="term" value="F:oxidoreductase activity"/>
    <property type="evidence" value="ECO:0007669"/>
    <property type="project" value="UniProtKB-KW"/>
</dbReference>
<dbReference type="EMBL" id="AP011770">
    <property type="protein sequence ID" value="BAL57217.1"/>
    <property type="molecule type" value="Genomic_DNA"/>
</dbReference>
<dbReference type="PANTHER" id="PTHR43364">
    <property type="entry name" value="NADH-SPECIFIC METHYLGLYOXAL REDUCTASE-RELATED"/>
    <property type="match status" value="1"/>
</dbReference>
<dbReference type="GO" id="GO:0005829">
    <property type="term" value="C:cytosol"/>
    <property type="evidence" value="ECO:0007669"/>
    <property type="project" value="TreeGrafter"/>
</dbReference>
<dbReference type="InterPro" id="IPR050523">
    <property type="entry name" value="AKR_Detox_Biosynth"/>
</dbReference>
<reference evidence="3" key="2">
    <citation type="journal article" date="2012" name="PLoS ONE">
        <title>A Deeply Branching Thermophilic Bacterium with an Ancient Acetyl-CoA Pathway Dominates a Subsurface Ecosystem.</title>
        <authorList>
            <person name="Takami H."/>
            <person name="Noguchi H."/>
            <person name="Takaki Y."/>
            <person name="Uchiyama I."/>
            <person name="Toyoda A."/>
            <person name="Nishi S."/>
            <person name="Chee G.-J."/>
            <person name="Arai W."/>
            <person name="Nunoura T."/>
            <person name="Itoh T."/>
            <person name="Hattori M."/>
            <person name="Takai K."/>
        </authorList>
    </citation>
    <scope>NUCLEOTIDE SEQUENCE</scope>
</reference>
<evidence type="ECO:0000256" key="1">
    <source>
        <dbReference type="ARBA" id="ARBA00023002"/>
    </source>
</evidence>
<evidence type="ECO:0000259" key="2">
    <source>
        <dbReference type="Pfam" id="PF00248"/>
    </source>
</evidence>
<name>H5SM31_9CHLR</name>
<dbReference type="PANTHER" id="PTHR43364:SF6">
    <property type="entry name" value="OXIDOREDUCTASE-RELATED"/>
    <property type="match status" value="1"/>
</dbReference>
<accession>H5SM31</accession>
<keyword evidence="1" id="KW-0560">Oxidoreductase</keyword>
<protein>
    <submittedName>
        <fullName evidence="3">Aldo/keto reductase</fullName>
    </submittedName>
</protein>
<proteinExistence type="predicted"/>
<dbReference type="Pfam" id="PF00248">
    <property type="entry name" value="Aldo_ket_red"/>
    <property type="match status" value="1"/>
</dbReference>
<dbReference type="SUPFAM" id="SSF51430">
    <property type="entry name" value="NAD(P)-linked oxidoreductase"/>
    <property type="match status" value="1"/>
</dbReference>
<gene>
    <name evidence="3" type="ORF">HGMM_F48D12C16</name>
</gene>
<reference evidence="3" key="1">
    <citation type="journal article" date="2005" name="Environ. Microbiol.">
        <title>Genetic and functional properties of uncultivated thermophilic crenarchaeotes from a subsurface gold mine as revealed by analysis of genome fragments.</title>
        <authorList>
            <person name="Nunoura T."/>
            <person name="Hirayama H."/>
            <person name="Takami H."/>
            <person name="Oida H."/>
            <person name="Nishi S."/>
            <person name="Shimamura S."/>
            <person name="Suzuki Y."/>
            <person name="Inagaki F."/>
            <person name="Takai K."/>
            <person name="Nealson K.H."/>
            <person name="Horikoshi K."/>
        </authorList>
    </citation>
    <scope>NUCLEOTIDE SEQUENCE</scope>
</reference>